<dbReference type="EMBL" id="GG663503">
    <property type="protein sequence ID" value="EFD44357.2"/>
    <property type="molecule type" value="Genomic_DNA"/>
</dbReference>
<dbReference type="AlphaFoldDB" id="A0A9P2M4S5"/>
<keyword evidence="3" id="KW-0843">Virulence</keyword>
<feature type="region of interest" description="Disordered" evidence="4">
    <location>
        <begin position="29"/>
        <end position="55"/>
    </location>
</feature>
<dbReference type="InterPro" id="IPR007312">
    <property type="entry name" value="Phosphoesterase"/>
</dbReference>
<evidence type="ECO:0000256" key="2">
    <source>
        <dbReference type="ARBA" id="ARBA00022801"/>
    </source>
</evidence>
<dbReference type="Pfam" id="PF04185">
    <property type="entry name" value="Phosphoesterase"/>
    <property type="match status" value="1"/>
</dbReference>
<dbReference type="PANTHER" id="PTHR31956">
    <property type="entry name" value="NON-SPECIFIC PHOSPHOLIPASE C4-RELATED"/>
    <property type="match status" value="1"/>
</dbReference>
<evidence type="ECO:0000256" key="1">
    <source>
        <dbReference type="ARBA" id="ARBA00022525"/>
    </source>
</evidence>
<gene>
    <name evidence="5" type="ORF">TBOG_03192</name>
</gene>
<sequence length="252" mass="28341">RRYRPPRLVPRYRHRRFRRHRRKRHLHPCCAPAPPCRQHHPRHRRPLRGHRHPPHPRAFLAKAAGALTYAVLTDCAAAAIEKAYGAGPCSGHLTDIEHIVLCLQENRSFDHYFGTLSAVDGFDTPTPLFQQKGWNPETQALDPTGITLPYRINITGGPNGVGECVNDPDHQWIAAHLSWNGGANDGWLPAQARTRSVANTPVVMGYYARPDIPIHYLLADTFTICDQYFSSLLGGTMPNRLYWISATVNPDG</sequence>
<dbReference type="Gene3D" id="3.40.720.10">
    <property type="entry name" value="Alkaline Phosphatase, subunit A"/>
    <property type="match status" value="1"/>
</dbReference>
<evidence type="ECO:0008006" key="7">
    <source>
        <dbReference type="Google" id="ProtNLM"/>
    </source>
</evidence>
<name>A0A9P2M4S5_MYCTX</name>
<keyword evidence="2" id="KW-0378">Hydrolase</keyword>
<proteinExistence type="predicted"/>
<dbReference type="GO" id="GO:0042578">
    <property type="term" value="F:phosphoric ester hydrolase activity"/>
    <property type="evidence" value="ECO:0007669"/>
    <property type="project" value="UniProtKB-ARBA"/>
</dbReference>
<feature type="compositionally biased region" description="Basic residues" evidence="4">
    <location>
        <begin position="37"/>
        <end position="55"/>
    </location>
</feature>
<organism evidence="5 6">
    <name type="scientific">Mycobacterium tuberculosis variant africanum K85</name>
    <dbReference type="NCBI Taxonomy" id="611304"/>
    <lineage>
        <taxon>Bacteria</taxon>
        <taxon>Bacillati</taxon>
        <taxon>Actinomycetota</taxon>
        <taxon>Actinomycetes</taxon>
        <taxon>Mycobacteriales</taxon>
        <taxon>Mycobacteriaceae</taxon>
        <taxon>Mycobacterium</taxon>
        <taxon>Mycobacterium tuberculosis complex</taxon>
    </lineage>
</organism>
<dbReference type="InterPro" id="IPR017850">
    <property type="entry name" value="Alkaline_phosphatase_core_sf"/>
</dbReference>
<feature type="non-terminal residue" evidence="5">
    <location>
        <position position="1"/>
    </location>
</feature>
<reference evidence="6" key="1">
    <citation type="submission" date="2009-03" db="EMBL/GenBank/DDBJ databases">
        <title>The Genome Sequence of Mycobacterium africanum strain K85 (originally listed here as Mycobacterium tuberculosis).</title>
        <authorList>
            <consortium name="The Broad Institute Genome Sequencing Platform"/>
            <person name="Small P."/>
            <person name="Gagneaux S."/>
            <person name="Hopewell P."/>
            <person name="Young S.K."/>
            <person name="Kodira C.D."/>
            <person name="Zeng Q."/>
            <person name="Koehrsen M."/>
            <person name="Alvarado L."/>
            <person name="Berlin A."/>
            <person name="Borenstein D."/>
            <person name="Chen Z."/>
            <person name="Engels R."/>
            <person name="Freedman E."/>
            <person name="Gellesch M."/>
            <person name="Goldberg J."/>
            <person name="Griggs A."/>
            <person name="Gujja S."/>
            <person name="Heiman D."/>
            <person name="Hepburn T."/>
            <person name="Howarth C."/>
            <person name="Jen D."/>
            <person name="Larson L."/>
            <person name="Lewis B."/>
            <person name="Mehta T."/>
            <person name="Park D."/>
            <person name="Pearson M."/>
            <person name="Roberts A."/>
            <person name="Saif S."/>
            <person name="Shea T."/>
            <person name="Shenoy N."/>
            <person name="Sisk P."/>
            <person name="Stolte C."/>
            <person name="Sykes S."/>
            <person name="Walk T."/>
            <person name="White J."/>
            <person name="Yandava C."/>
            <person name="Nusbaum C."/>
            <person name="Galagan J."/>
            <person name="Birren B."/>
        </authorList>
    </citation>
    <scope>NUCLEOTIDE SEQUENCE [LARGE SCALE GENOMIC DNA]</scope>
    <source>
        <strain evidence="6">K85</strain>
    </source>
</reference>
<dbReference type="PANTHER" id="PTHR31956:SF1">
    <property type="entry name" value="NON-SPECIFIC PHOSPHOLIPASE C1"/>
    <property type="match status" value="1"/>
</dbReference>
<accession>A0A9P2M4S5</accession>
<dbReference type="Proteomes" id="UP000005088">
    <property type="component" value="Unassembled WGS sequence"/>
</dbReference>
<protein>
    <recommendedName>
        <fullName evidence="7">Phospholipase C</fullName>
    </recommendedName>
</protein>
<evidence type="ECO:0000256" key="4">
    <source>
        <dbReference type="SAM" id="MobiDB-lite"/>
    </source>
</evidence>
<dbReference type="FunFam" id="3.40.720.10:FF:000034">
    <property type="entry name" value="Membrane-associated phospholipase C"/>
    <property type="match status" value="1"/>
</dbReference>
<evidence type="ECO:0000256" key="3">
    <source>
        <dbReference type="ARBA" id="ARBA00023026"/>
    </source>
</evidence>
<evidence type="ECO:0000313" key="6">
    <source>
        <dbReference type="Proteomes" id="UP000005088"/>
    </source>
</evidence>
<evidence type="ECO:0000313" key="5">
    <source>
        <dbReference type="EMBL" id="EFD44357.2"/>
    </source>
</evidence>
<keyword evidence="1" id="KW-0964">Secreted</keyword>
<feature type="non-terminal residue" evidence="5">
    <location>
        <position position="252"/>
    </location>
</feature>